<dbReference type="SUPFAM" id="SSF52540">
    <property type="entry name" value="P-loop containing nucleoside triphosphate hydrolases"/>
    <property type="match status" value="1"/>
</dbReference>
<gene>
    <name evidence="4" type="ORF">JOF56_004358</name>
</gene>
<protein>
    <recommendedName>
        <fullName evidence="3">NACHT domain-containing protein</fullName>
    </recommendedName>
</protein>
<dbReference type="Gene3D" id="3.80.10.10">
    <property type="entry name" value="Ribonuclease Inhibitor"/>
    <property type="match status" value="1"/>
</dbReference>
<dbReference type="PANTHER" id="PTHR46844">
    <property type="entry name" value="SLR5058 PROTEIN"/>
    <property type="match status" value="1"/>
</dbReference>
<evidence type="ECO:0000313" key="4">
    <source>
        <dbReference type="EMBL" id="MBP2323973.1"/>
    </source>
</evidence>
<dbReference type="InterPro" id="IPR007111">
    <property type="entry name" value="NACHT_NTPase"/>
</dbReference>
<evidence type="ECO:0000256" key="2">
    <source>
        <dbReference type="ARBA" id="ARBA00022840"/>
    </source>
</evidence>
<dbReference type="RefSeq" id="WP_209640979.1">
    <property type="nucleotide sequence ID" value="NZ_JAGINW010000001.1"/>
</dbReference>
<feature type="domain" description="NACHT" evidence="3">
    <location>
        <begin position="248"/>
        <end position="580"/>
    </location>
</feature>
<organism evidence="4 5">
    <name type="scientific">Kibdelosporangium banguiense</name>
    <dbReference type="NCBI Taxonomy" id="1365924"/>
    <lineage>
        <taxon>Bacteria</taxon>
        <taxon>Bacillati</taxon>
        <taxon>Actinomycetota</taxon>
        <taxon>Actinomycetes</taxon>
        <taxon>Pseudonocardiales</taxon>
        <taxon>Pseudonocardiaceae</taxon>
        <taxon>Kibdelosporangium</taxon>
    </lineage>
</organism>
<evidence type="ECO:0000259" key="3">
    <source>
        <dbReference type="PROSITE" id="PS50837"/>
    </source>
</evidence>
<evidence type="ECO:0000256" key="1">
    <source>
        <dbReference type="ARBA" id="ARBA00022741"/>
    </source>
</evidence>
<dbReference type="Pfam" id="PF22733">
    <property type="entry name" value="NNH1"/>
    <property type="match status" value="1"/>
</dbReference>
<dbReference type="InterPro" id="IPR054547">
    <property type="entry name" value="NNH1"/>
</dbReference>
<dbReference type="InterPro" id="IPR027417">
    <property type="entry name" value="P-loop_NTPase"/>
</dbReference>
<dbReference type="Gene3D" id="3.40.50.300">
    <property type="entry name" value="P-loop containing nucleotide triphosphate hydrolases"/>
    <property type="match status" value="1"/>
</dbReference>
<dbReference type="Pfam" id="PF05729">
    <property type="entry name" value="NACHT"/>
    <property type="match status" value="1"/>
</dbReference>
<comment type="caution">
    <text evidence="4">The sequence shown here is derived from an EMBL/GenBank/DDBJ whole genome shotgun (WGS) entry which is preliminary data.</text>
</comment>
<proteinExistence type="predicted"/>
<evidence type="ECO:0000313" key="5">
    <source>
        <dbReference type="Proteomes" id="UP001519332"/>
    </source>
</evidence>
<dbReference type="SUPFAM" id="SSF52058">
    <property type="entry name" value="L domain-like"/>
    <property type="match status" value="1"/>
</dbReference>
<dbReference type="Proteomes" id="UP001519332">
    <property type="component" value="Unassembled WGS sequence"/>
</dbReference>
<keyword evidence="1" id="KW-0547">Nucleotide-binding</keyword>
<reference evidence="4 5" key="1">
    <citation type="submission" date="2021-03" db="EMBL/GenBank/DDBJ databases">
        <title>Sequencing the genomes of 1000 actinobacteria strains.</title>
        <authorList>
            <person name="Klenk H.-P."/>
        </authorList>
    </citation>
    <scope>NUCLEOTIDE SEQUENCE [LARGE SCALE GENOMIC DNA]</scope>
    <source>
        <strain evidence="4 5">DSM 46670</strain>
    </source>
</reference>
<keyword evidence="5" id="KW-1185">Reference proteome</keyword>
<name>A0ABS4THR3_9PSEU</name>
<dbReference type="PROSITE" id="PS50837">
    <property type="entry name" value="NACHT"/>
    <property type="match status" value="1"/>
</dbReference>
<dbReference type="InterPro" id="IPR032675">
    <property type="entry name" value="LRR_dom_sf"/>
</dbReference>
<dbReference type="PANTHER" id="PTHR46844:SF1">
    <property type="entry name" value="SLR5058 PROTEIN"/>
    <property type="match status" value="1"/>
</dbReference>
<keyword evidence="2" id="KW-0067">ATP-binding</keyword>
<sequence length="1051" mass="115332">MLESLALNVGRQVALHVTRAWLGHRKSVAEQNSSLTDLLATGVTDRFARRRLERQLEDIGDQIAQRITPLTREFPDLPENEREAALDAVVDSLEEADLTDALLLGADMDGAKLARSVRQRITLNPGLNESARVLYNRVLDETCVCLVNVVKNLPAFQPRALTEVLSRLTHIETVLTQLPRTSLDSADEFTGRYLGFISKTLDSLELFGVDTRRYKPQISVTVAYLSLSASSSTDTHSGDLRIEYALSQRTLVRGQAGSGKTTLLQWIAVNAARGAFTGPLDSWNGSVPFLVRLRSYSDGKLPQPEDLVSANAGPIAGGAPDGWAHEQFTSGKALLLVDGVDELRADRRPKVRKWLTELLTAFPHLQVVVTSRPSAAEPAWLTGFQSLELEPMTPSDVTAFCHRWHTAIAETGAFPVTELDEYEVALARNLEARPHLRSLAATPLLCAMLCALNLDRHKQLPPDRMKLYEAALELLLDRRDAERELPVAQDIRLDTKSKIAILQHVAWWLTLNGRSEASAGEVAVQVEFAIRRMPDVTSDAPLILRYLLERSGVLREPVLSRIDFVHKTFQEYLAGKQAAEEHHTGLLAEKAHLDQWRETVVMGAGHATVPVRTTLMNALLDRADKEPRHARRLKLVAATCLDTARSMEPEVIERVDAAIDDLIPPRKSVEARSLALGGERVLRRLPRTLDGLSSAQGVACVQTAALIGGPLALQALAGYAETRDDEIQEQLAEVWQYFPAEQYAVEVLANAPLRDGRITIMQTEHLPYLRCLTRLTATDVSLIFHFNVEDLEFLAGIPCLRRFAATCKTDAVIDLGPVTEHPHLEELLLFFDTGHVTNLGALASLTALTDLAISLPEINNLEFLRLITTIEVLILELSNWSLDAHDLSALATLPKLHTLRILSAPMLLGLPLLPNVRNLILSGTSLSAVAKALAQAPRLESLSIGGCKPDSAPKPTHSTLSKLDVRAESVNLGFFSRLAALTKLELSAGPSTDLSPLPAYPALREVTIVGDGKADLTPLADFPRPLVITVNTEVELLGADTLGDHVTLKRR</sequence>
<accession>A0ABS4THR3</accession>
<dbReference type="EMBL" id="JAGINW010000001">
    <property type="protein sequence ID" value="MBP2323973.1"/>
    <property type="molecule type" value="Genomic_DNA"/>
</dbReference>